<dbReference type="Gene3D" id="3.30.1330.60">
    <property type="entry name" value="OmpA-like domain"/>
    <property type="match status" value="1"/>
</dbReference>
<dbReference type="AlphaFoldDB" id="A0A246FJW3"/>
<dbReference type="GO" id="GO:0016020">
    <property type="term" value="C:membrane"/>
    <property type="evidence" value="ECO:0007669"/>
    <property type="project" value="UniProtKB-UniRule"/>
</dbReference>
<evidence type="ECO:0000313" key="6">
    <source>
        <dbReference type="Proteomes" id="UP000197277"/>
    </source>
</evidence>
<keyword evidence="2" id="KW-0175">Coiled coil</keyword>
<reference evidence="5 6" key="1">
    <citation type="submission" date="2017-06" db="EMBL/GenBank/DDBJ databases">
        <title>Hymenobacter amundsenii sp. nov. isolated from regoliths in Antarctica.</title>
        <authorList>
            <person name="Sedlacek I."/>
            <person name="Kralova S."/>
            <person name="Pantucek R."/>
            <person name="Svec P."/>
            <person name="Holochova P."/>
            <person name="Stankova E."/>
            <person name="Vrbovska V."/>
            <person name="Busse H.-J."/>
        </authorList>
    </citation>
    <scope>NUCLEOTIDE SEQUENCE [LARGE SCALE GENOMIC DNA]</scope>
    <source>
        <strain evidence="5 6">CCM 8682</strain>
    </source>
</reference>
<dbReference type="PANTHER" id="PTHR30329">
    <property type="entry name" value="STATOR ELEMENT OF FLAGELLAR MOTOR COMPLEX"/>
    <property type="match status" value="1"/>
</dbReference>
<evidence type="ECO:0000313" key="5">
    <source>
        <dbReference type="EMBL" id="OWP62855.1"/>
    </source>
</evidence>
<dbReference type="EMBL" id="NIRR01000019">
    <property type="protein sequence ID" value="OWP62855.1"/>
    <property type="molecule type" value="Genomic_DNA"/>
</dbReference>
<gene>
    <name evidence="5" type="ORF">CDA63_12280</name>
</gene>
<dbReference type="RefSeq" id="WP_088464782.1">
    <property type="nucleotide sequence ID" value="NZ_NIRR01000019.1"/>
</dbReference>
<evidence type="ECO:0000259" key="4">
    <source>
        <dbReference type="PROSITE" id="PS51123"/>
    </source>
</evidence>
<dbReference type="PANTHER" id="PTHR30329:SF21">
    <property type="entry name" value="LIPOPROTEIN YIAD-RELATED"/>
    <property type="match status" value="1"/>
</dbReference>
<protein>
    <submittedName>
        <fullName evidence="5">Cell envelope biogenesis protein OmpA</fullName>
    </submittedName>
</protein>
<dbReference type="InterPro" id="IPR036737">
    <property type="entry name" value="OmpA-like_sf"/>
</dbReference>
<organism evidence="5 6">
    <name type="scientific">Hymenobacter amundsenii</name>
    <dbReference type="NCBI Taxonomy" id="2006685"/>
    <lineage>
        <taxon>Bacteria</taxon>
        <taxon>Pseudomonadati</taxon>
        <taxon>Bacteroidota</taxon>
        <taxon>Cytophagia</taxon>
        <taxon>Cytophagales</taxon>
        <taxon>Hymenobacteraceae</taxon>
        <taxon>Hymenobacter</taxon>
    </lineage>
</organism>
<sequence>MNYLTRYFAPVLLSASLLALPACNKKTIGVLQGQNAQLAQERQQLQLEKDALASDKAELASEKAALAAAKERNEAQLRGELRDKDGQLGTAEQDLATKNARIMELQRVLDQKEAATTALRKRVADALLGFNAQDLQVNVKDGKVYVSLSEQLLFKSGSTQVDPKGQDALRKLATALKGNSDVNVLVEGHTDDVPLKGVVNGAKDNWDLSVLRATEITRILTTAGLDPTKVTPSGRGKYLPVVTNDSPANKALNRRTDIILTPKLDELFSILNAN</sequence>
<dbReference type="SUPFAM" id="SSF103088">
    <property type="entry name" value="OmpA-like"/>
    <property type="match status" value="1"/>
</dbReference>
<keyword evidence="1" id="KW-0472">Membrane</keyword>
<evidence type="ECO:0000256" key="1">
    <source>
        <dbReference type="PROSITE-ProRule" id="PRU00473"/>
    </source>
</evidence>
<dbReference type="Proteomes" id="UP000197277">
    <property type="component" value="Unassembled WGS sequence"/>
</dbReference>
<evidence type="ECO:0000256" key="3">
    <source>
        <dbReference type="SAM" id="SignalP"/>
    </source>
</evidence>
<dbReference type="OrthoDB" id="9815217at2"/>
<proteinExistence type="predicted"/>
<dbReference type="PROSITE" id="PS51123">
    <property type="entry name" value="OMPA_2"/>
    <property type="match status" value="1"/>
</dbReference>
<dbReference type="InterPro" id="IPR050330">
    <property type="entry name" value="Bact_OuterMem_StrucFunc"/>
</dbReference>
<accession>A0A246FJW3</accession>
<keyword evidence="6" id="KW-1185">Reference proteome</keyword>
<feature type="chain" id="PRO_5012851597" evidence="3">
    <location>
        <begin position="22"/>
        <end position="274"/>
    </location>
</feature>
<evidence type="ECO:0000256" key="2">
    <source>
        <dbReference type="SAM" id="Coils"/>
    </source>
</evidence>
<comment type="caution">
    <text evidence="5">The sequence shown here is derived from an EMBL/GenBank/DDBJ whole genome shotgun (WGS) entry which is preliminary data.</text>
</comment>
<dbReference type="CDD" id="cd07185">
    <property type="entry name" value="OmpA_C-like"/>
    <property type="match status" value="1"/>
</dbReference>
<feature type="coiled-coil region" evidence="2">
    <location>
        <begin position="28"/>
        <end position="122"/>
    </location>
</feature>
<keyword evidence="3" id="KW-0732">Signal</keyword>
<name>A0A246FJW3_9BACT</name>
<feature type="domain" description="OmpA-like" evidence="4">
    <location>
        <begin position="141"/>
        <end position="264"/>
    </location>
</feature>
<dbReference type="InterPro" id="IPR006665">
    <property type="entry name" value="OmpA-like"/>
</dbReference>
<feature type="signal peptide" evidence="3">
    <location>
        <begin position="1"/>
        <end position="21"/>
    </location>
</feature>
<dbReference type="Pfam" id="PF00691">
    <property type="entry name" value="OmpA"/>
    <property type="match status" value="1"/>
</dbReference>